<dbReference type="AlphaFoldDB" id="A0A0E9SP39"/>
<reference evidence="1" key="2">
    <citation type="journal article" date="2015" name="Fish Shellfish Immunol.">
        <title>Early steps in the European eel (Anguilla anguilla)-Vibrio vulnificus interaction in the gills: Role of the RtxA13 toxin.</title>
        <authorList>
            <person name="Callol A."/>
            <person name="Pajuelo D."/>
            <person name="Ebbesson L."/>
            <person name="Teles M."/>
            <person name="MacKenzie S."/>
            <person name="Amaro C."/>
        </authorList>
    </citation>
    <scope>NUCLEOTIDE SEQUENCE</scope>
</reference>
<sequence>MYLFSNIIKHVFHIHQFNTHRITYITTALQNIVLSYCIRTLWIWSVP</sequence>
<accession>A0A0E9SP39</accession>
<organism evidence="1">
    <name type="scientific">Anguilla anguilla</name>
    <name type="common">European freshwater eel</name>
    <name type="synonym">Muraena anguilla</name>
    <dbReference type="NCBI Taxonomy" id="7936"/>
    <lineage>
        <taxon>Eukaryota</taxon>
        <taxon>Metazoa</taxon>
        <taxon>Chordata</taxon>
        <taxon>Craniata</taxon>
        <taxon>Vertebrata</taxon>
        <taxon>Euteleostomi</taxon>
        <taxon>Actinopterygii</taxon>
        <taxon>Neopterygii</taxon>
        <taxon>Teleostei</taxon>
        <taxon>Anguilliformes</taxon>
        <taxon>Anguillidae</taxon>
        <taxon>Anguilla</taxon>
    </lineage>
</organism>
<dbReference type="EMBL" id="GBXM01066324">
    <property type="protein sequence ID" value="JAH42253.1"/>
    <property type="molecule type" value="Transcribed_RNA"/>
</dbReference>
<reference evidence="1" key="1">
    <citation type="submission" date="2014-11" db="EMBL/GenBank/DDBJ databases">
        <authorList>
            <person name="Amaro Gonzalez C."/>
        </authorList>
    </citation>
    <scope>NUCLEOTIDE SEQUENCE</scope>
</reference>
<name>A0A0E9SP39_ANGAN</name>
<evidence type="ECO:0000313" key="1">
    <source>
        <dbReference type="EMBL" id="JAH42253.1"/>
    </source>
</evidence>
<proteinExistence type="predicted"/>
<protein>
    <submittedName>
        <fullName evidence="1">Uncharacterized protein</fullName>
    </submittedName>
</protein>